<sequence length="178" mass="19385">MTILSKFEFGVLRLSIDHPMKRNAINANMFDALTEALVQASQDESVRVVLMQGGEQIFSAGADLEQMRSAPEILDQAMVRFFEVIKSFKKPIVAQVNGPCVGEAFTMLLYCDLVYASDKALFSIPSVALGRTTRFGAALMMATSAGIVRAAEKLMLSEPISANEALDMRLITGIADED</sequence>
<dbReference type="Pfam" id="PF00378">
    <property type="entry name" value="ECH_1"/>
    <property type="match status" value="1"/>
</dbReference>
<reference evidence="4" key="1">
    <citation type="journal article" date="2012" name="PLoS ONE">
        <title>Gene sets for utilization of primary and secondary nutrition supplies in the distal gut of endangered iberian lynx.</title>
        <authorList>
            <person name="Alcaide M."/>
            <person name="Messina E."/>
            <person name="Richter M."/>
            <person name="Bargiela R."/>
            <person name="Peplies J."/>
            <person name="Huws S.A."/>
            <person name="Newbold C.J."/>
            <person name="Golyshin P.N."/>
            <person name="Simon M.A."/>
            <person name="Lopez G."/>
            <person name="Yakimov M.M."/>
            <person name="Ferrer M."/>
        </authorList>
    </citation>
    <scope>NUCLEOTIDE SEQUENCE</scope>
</reference>
<organism evidence="4">
    <name type="scientific">gut metagenome</name>
    <dbReference type="NCBI Taxonomy" id="749906"/>
    <lineage>
        <taxon>unclassified sequences</taxon>
        <taxon>metagenomes</taxon>
        <taxon>organismal metagenomes</taxon>
    </lineage>
</organism>
<evidence type="ECO:0000256" key="1">
    <source>
        <dbReference type="ARBA" id="ARBA00004275"/>
    </source>
</evidence>
<feature type="non-terminal residue" evidence="4">
    <location>
        <position position="178"/>
    </location>
</feature>
<dbReference type="GO" id="GO:0005777">
    <property type="term" value="C:peroxisome"/>
    <property type="evidence" value="ECO:0007669"/>
    <property type="project" value="UniProtKB-SubCell"/>
</dbReference>
<dbReference type="PANTHER" id="PTHR43684">
    <property type="match status" value="1"/>
</dbReference>
<evidence type="ECO:0000256" key="3">
    <source>
        <dbReference type="ARBA" id="ARBA00023235"/>
    </source>
</evidence>
<dbReference type="CDD" id="cd06558">
    <property type="entry name" value="crotonase-like"/>
    <property type="match status" value="1"/>
</dbReference>
<dbReference type="EMBL" id="AMCI01004848">
    <property type="protein sequence ID" value="EJW97271.1"/>
    <property type="molecule type" value="Genomic_DNA"/>
</dbReference>
<evidence type="ECO:0000313" key="4">
    <source>
        <dbReference type="EMBL" id="EJW97271.1"/>
    </source>
</evidence>
<dbReference type="PANTHER" id="PTHR43684:SF1">
    <property type="entry name" value="ENOYL-COA DELTA ISOMERASE 2"/>
    <property type="match status" value="1"/>
</dbReference>
<dbReference type="SUPFAM" id="SSF52096">
    <property type="entry name" value="ClpP/crotonase"/>
    <property type="match status" value="1"/>
</dbReference>
<protein>
    <submittedName>
        <fullName evidence="4">Enoyl-CoA hydratase/isomerase family protein</fullName>
    </submittedName>
</protein>
<keyword evidence="3 4" id="KW-0413">Isomerase</keyword>
<dbReference type="Gene3D" id="3.90.226.10">
    <property type="entry name" value="2-enoyl-CoA Hydratase, Chain A, domain 1"/>
    <property type="match status" value="1"/>
</dbReference>
<proteinExistence type="predicted"/>
<dbReference type="InterPro" id="IPR051053">
    <property type="entry name" value="ECH/Chromodomain_protein"/>
</dbReference>
<comment type="caution">
    <text evidence="4">The sequence shown here is derived from an EMBL/GenBank/DDBJ whole genome shotgun (WGS) entry which is preliminary data.</text>
</comment>
<dbReference type="AlphaFoldDB" id="J9FQP4"/>
<keyword evidence="2" id="KW-0576">Peroxisome</keyword>
<dbReference type="InterPro" id="IPR001753">
    <property type="entry name" value="Enoyl-CoA_hydra/iso"/>
</dbReference>
<evidence type="ECO:0000256" key="2">
    <source>
        <dbReference type="ARBA" id="ARBA00023140"/>
    </source>
</evidence>
<name>J9FQP4_9ZZZZ</name>
<dbReference type="InterPro" id="IPR029045">
    <property type="entry name" value="ClpP/crotonase-like_dom_sf"/>
</dbReference>
<comment type="subcellular location">
    <subcellularLocation>
        <location evidence="1">Peroxisome</location>
    </subcellularLocation>
</comment>
<dbReference type="GO" id="GO:0004165">
    <property type="term" value="F:delta(3)-delta(2)-enoyl-CoA isomerase activity"/>
    <property type="evidence" value="ECO:0007669"/>
    <property type="project" value="UniProtKB-ARBA"/>
</dbReference>
<gene>
    <name evidence="4" type="ORF">EVA_14622</name>
</gene>
<accession>J9FQP4</accession>